<reference evidence="1 2" key="1">
    <citation type="submission" date="2021-01" db="EMBL/GenBank/DDBJ databases">
        <title>Chromosome-level genome assembly of a human fungal pathogen reveals clustering of transcriptionally co-regulated genes.</title>
        <authorList>
            <person name="Voorhies M."/>
            <person name="Cohen S."/>
            <person name="Shea T.P."/>
            <person name="Petrus S."/>
            <person name="Munoz J.F."/>
            <person name="Poplawski S."/>
            <person name="Goldman W.E."/>
            <person name="Michael T."/>
            <person name="Cuomo C.A."/>
            <person name="Sil A."/>
            <person name="Beyhan S."/>
        </authorList>
    </citation>
    <scope>NUCLEOTIDE SEQUENCE [LARGE SCALE GENOMIC DNA]</scope>
    <source>
        <strain evidence="1 2">G184AR</strain>
    </source>
</reference>
<organism evidence="1 2">
    <name type="scientific">Ajellomyces capsulatus</name>
    <name type="common">Darling's disease fungus</name>
    <name type="synonym">Histoplasma capsulatum</name>
    <dbReference type="NCBI Taxonomy" id="5037"/>
    <lineage>
        <taxon>Eukaryota</taxon>
        <taxon>Fungi</taxon>
        <taxon>Dikarya</taxon>
        <taxon>Ascomycota</taxon>
        <taxon>Pezizomycotina</taxon>
        <taxon>Eurotiomycetes</taxon>
        <taxon>Eurotiomycetidae</taxon>
        <taxon>Onygenales</taxon>
        <taxon>Ajellomycetaceae</taxon>
        <taxon>Histoplasma</taxon>
    </lineage>
</organism>
<dbReference type="VEuPathDB" id="FungiDB:I7I52_02724"/>
<dbReference type="Proteomes" id="UP000670092">
    <property type="component" value="Unassembled WGS sequence"/>
</dbReference>
<proteinExistence type="predicted"/>
<protein>
    <submittedName>
        <fullName evidence="1">Uncharacterized protein</fullName>
    </submittedName>
</protein>
<dbReference type="AlphaFoldDB" id="A0A8H7Z7X4"/>
<sequence>MLCLFASSLSLHMSSFNIIDGGGAILSLPSTTNKIVAVRDIVIKSIKVLFHALLPLFDFSQVSKKLDVFLCHIFFFFYIS</sequence>
<name>A0A8H7Z7X4_AJECA</name>
<comment type="caution">
    <text evidence="1">The sequence shown here is derived from an EMBL/GenBank/DDBJ whole genome shotgun (WGS) entry which is preliminary data.</text>
</comment>
<evidence type="ECO:0000313" key="1">
    <source>
        <dbReference type="EMBL" id="KAG5304401.1"/>
    </source>
</evidence>
<accession>A0A8H7Z7X4</accession>
<evidence type="ECO:0000313" key="2">
    <source>
        <dbReference type="Proteomes" id="UP000670092"/>
    </source>
</evidence>
<gene>
    <name evidence="1" type="ORF">I7I52_02724</name>
</gene>
<dbReference type="EMBL" id="JAEVHI010000001">
    <property type="protein sequence ID" value="KAG5304401.1"/>
    <property type="molecule type" value="Genomic_DNA"/>
</dbReference>